<dbReference type="Proteomes" id="UP001347796">
    <property type="component" value="Unassembled WGS sequence"/>
</dbReference>
<comment type="caution">
    <text evidence="4">The sequence shown here is derived from an EMBL/GenBank/DDBJ whole genome shotgun (WGS) entry which is preliminary data.</text>
</comment>
<feature type="region of interest" description="Disordered" evidence="1">
    <location>
        <begin position="50"/>
        <end position="116"/>
    </location>
</feature>
<evidence type="ECO:0000256" key="1">
    <source>
        <dbReference type="SAM" id="MobiDB-lite"/>
    </source>
</evidence>
<name>A0AAN8J026_PATCE</name>
<feature type="signal peptide" evidence="3">
    <location>
        <begin position="1"/>
        <end position="26"/>
    </location>
</feature>
<dbReference type="AlphaFoldDB" id="A0AAN8J026"/>
<accession>A0AAN8J026</accession>
<organism evidence="4 5">
    <name type="scientific">Patella caerulea</name>
    <name type="common">Rayed Mediterranean limpet</name>
    <dbReference type="NCBI Taxonomy" id="87958"/>
    <lineage>
        <taxon>Eukaryota</taxon>
        <taxon>Metazoa</taxon>
        <taxon>Spiralia</taxon>
        <taxon>Lophotrochozoa</taxon>
        <taxon>Mollusca</taxon>
        <taxon>Gastropoda</taxon>
        <taxon>Patellogastropoda</taxon>
        <taxon>Patelloidea</taxon>
        <taxon>Patellidae</taxon>
        <taxon>Patella</taxon>
    </lineage>
</organism>
<keyword evidence="2" id="KW-0472">Membrane</keyword>
<proteinExistence type="predicted"/>
<feature type="compositionally biased region" description="Polar residues" evidence="1">
    <location>
        <begin position="448"/>
        <end position="476"/>
    </location>
</feature>
<keyword evidence="2" id="KW-1133">Transmembrane helix</keyword>
<keyword evidence="3" id="KW-0732">Signal</keyword>
<reference evidence="4 5" key="1">
    <citation type="submission" date="2024-01" db="EMBL/GenBank/DDBJ databases">
        <title>The genome of the rayed Mediterranean limpet Patella caerulea (Linnaeus, 1758).</title>
        <authorList>
            <person name="Anh-Thu Weber A."/>
            <person name="Halstead-Nussloch G."/>
        </authorList>
    </citation>
    <scope>NUCLEOTIDE SEQUENCE [LARGE SCALE GENOMIC DNA]</scope>
    <source>
        <strain evidence="4">AATW-2023a</strain>
        <tissue evidence="4">Whole specimen</tissue>
    </source>
</reference>
<feature type="compositionally biased region" description="Low complexity" evidence="1">
    <location>
        <begin position="58"/>
        <end position="74"/>
    </location>
</feature>
<feature type="compositionally biased region" description="Polar residues" evidence="1">
    <location>
        <begin position="78"/>
        <end position="116"/>
    </location>
</feature>
<feature type="compositionally biased region" description="Polar residues" evidence="1">
    <location>
        <begin position="159"/>
        <end position="178"/>
    </location>
</feature>
<sequence>MIASMKFKIFHLSLIVLLGCLTIVSTAEDDTDDDASVDDFFGSLFSSIFGSSEKDSNSNESSSNSSLSVNGSSEPLNIGTQNISESGSYQGTKESTPIPNFNTTENVNSQSSGLRSEFGTTETVFAETTPIQEQASETFGMFSETAPPQQVSESYDMFTETSQPQEQASGSYSLSTEVTPAEEQASKSSIGDFFSKLFSGAEENSDTKETINNATDNYAVPTMKSPGVCKANPDLRDYCSLPENLRIYLKQNYTVDYLESTIFDCNVIRQLKSNCLPGEWCLSKDIVFSFMQSSDQFLSSPICSSGLQICLQTANKDQEGCAISKNIYNTNAAIQLLCELGTQAGLTYECFGHVRAMLHVNLADVLRGDKIPDDGSNPTECETQMGQQIKQYLCLLDLCSYQSNSLMNFKPWQWFLNEVDAFKSMCKYKNVCGIKERETTTTTLPTTAQPEINKNVADNSNIADEQTGSSQDNGSTEHGVPHSFGSGTRTRMLVGLTAAVLVATFGLTMLVCALWKRINRHSKRYHPGYSKLTSEEAQPLYQ</sequence>
<feature type="transmembrane region" description="Helical" evidence="2">
    <location>
        <begin position="492"/>
        <end position="515"/>
    </location>
</feature>
<evidence type="ECO:0000256" key="2">
    <source>
        <dbReference type="SAM" id="Phobius"/>
    </source>
</evidence>
<keyword evidence="5" id="KW-1185">Reference proteome</keyword>
<feature type="region of interest" description="Disordered" evidence="1">
    <location>
        <begin position="442"/>
        <end position="484"/>
    </location>
</feature>
<dbReference type="EMBL" id="JAZGQO010000021">
    <property type="protein sequence ID" value="KAK6166323.1"/>
    <property type="molecule type" value="Genomic_DNA"/>
</dbReference>
<keyword evidence="2" id="KW-0812">Transmembrane</keyword>
<protein>
    <submittedName>
        <fullName evidence="4">Uncharacterized protein</fullName>
    </submittedName>
</protein>
<feature type="chain" id="PRO_5042871603" evidence="3">
    <location>
        <begin position="27"/>
        <end position="542"/>
    </location>
</feature>
<feature type="region of interest" description="Disordered" evidence="1">
    <location>
        <begin position="159"/>
        <end position="182"/>
    </location>
</feature>
<evidence type="ECO:0000313" key="5">
    <source>
        <dbReference type="Proteomes" id="UP001347796"/>
    </source>
</evidence>
<dbReference type="PROSITE" id="PS51257">
    <property type="entry name" value="PROKAR_LIPOPROTEIN"/>
    <property type="match status" value="1"/>
</dbReference>
<gene>
    <name evidence="4" type="ORF">SNE40_023047</name>
</gene>
<evidence type="ECO:0000313" key="4">
    <source>
        <dbReference type="EMBL" id="KAK6166323.1"/>
    </source>
</evidence>
<evidence type="ECO:0000256" key="3">
    <source>
        <dbReference type="SAM" id="SignalP"/>
    </source>
</evidence>